<feature type="domain" description="FAD-binding PCMH-type" evidence="6">
    <location>
        <begin position="265"/>
        <end position="452"/>
    </location>
</feature>
<comment type="caution">
    <text evidence="7">The sequence shown here is derived from an EMBL/GenBank/DDBJ whole genome shotgun (WGS) entry which is preliminary data.</text>
</comment>
<dbReference type="Gene3D" id="1.10.20.10">
    <property type="entry name" value="Histone, subunit A"/>
    <property type="match status" value="1"/>
</dbReference>
<feature type="binding site" evidence="2">
    <location>
        <begin position="382"/>
        <end position="386"/>
    </location>
    <ligand>
        <name>FAD</name>
        <dbReference type="ChEBI" id="CHEBI:57692"/>
    </ligand>
</feature>
<evidence type="ECO:0000313" key="7">
    <source>
        <dbReference type="EMBL" id="KAJ1970199.1"/>
    </source>
</evidence>
<proteinExistence type="inferred from homology"/>
<dbReference type="SUPFAM" id="SSF56176">
    <property type="entry name" value="FAD-binding/transporter-associated domain-like"/>
    <property type="match status" value="1"/>
</dbReference>
<comment type="similarity">
    <text evidence="1 4">Belongs to the FAD-binding oxidoreductase/transferase type 4 family.</text>
</comment>
<dbReference type="InterPro" id="IPR036318">
    <property type="entry name" value="FAD-bd_PCMH-like_sf"/>
</dbReference>
<feature type="region of interest" description="Disordered" evidence="5">
    <location>
        <begin position="698"/>
        <end position="728"/>
    </location>
</feature>
<dbReference type="PANTHER" id="PTHR46568:SF1">
    <property type="entry name" value="ALKYLDIHYDROXYACETONEPHOSPHATE SYNTHASE, PEROXISOMAL"/>
    <property type="match status" value="1"/>
</dbReference>
<keyword evidence="4" id="KW-0443">Lipid metabolism</keyword>
<name>A0A9W8AWN9_9FUNG</name>
<keyword evidence="4" id="KW-0444">Lipid biosynthesis</keyword>
<comment type="cofactor">
    <cofactor evidence="2 4">
        <name>FAD</name>
        <dbReference type="ChEBI" id="CHEBI:57692"/>
    </cofactor>
</comment>
<dbReference type="GO" id="GO:0008609">
    <property type="term" value="F:alkylglycerone-phosphate synthase activity"/>
    <property type="evidence" value="ECO:0007669"/>
    <property type="project" value="UniProtKB-EC"/>
</dbReference>
<dbReference type="SUPFAM" id="SSF47113">
    <property type="entry name" value="Histone-fold"/>
    <property type="match status" value="1"/>
</dbReference>
<dbReference type="InterPro" id="IPR016166">
    <property type="entry name" value="FAD-bd_PCMH"/>
</dbReference>
<dbReference type="Pfam" id="PF01565">
    <property type="entry name" value="FAD_binding_4"/>
    <property type="match status" value="1"/>
</dbReference>
<keyword evidence="2 4" id="KW-0274">FAD</keyword>
<organism evidence="7 8">
    <name type="scientific">Dispira parvispora</name>
    <dbReference type="NCBI Taxonomy" id="1520584"/>
    <lineage>
        <taxon>Eukaryota</taxon>
        <taxon>Fungi</taxon>
        <taxon>Fungi incertae sedis</taxon>
        <taxon>Zoopagomycota</taxon>
        <taxon>Kickxellomycotina</taxon>
        <taxon>Dimargaritomycetes</taxon>
        <taxon>Dimargaritales</taxon>
        <taxon>Dimargaritaceae</taxon>
        <taxon>Dispira</taxon>
    </lineage>
</organism>
<evidence type="ECO:0000259" key="6">
    <source>
        <dbReference type="PROSITE" id="PS51387"/>
    </source>
</evidence>
<keyword evidence="8" id="KW-1185">Reference proteome</keyword>
<evidence type="ECO:0000256" key="1">
    <source>
        <dbReference type="ARBA" id="ARBA00008000"/>
    </source>
</evidence>
<evidence type="ECO:0000256" key="5">
    <source>
        <dbReference type="SAM" id="MobiDB-lite"/>
    </source>
</evidence>
<keyword evidence="4" id="KW-0808">Transferase</keyword>
<keyword evidence="4" id="KW-0285">Flavoprotein</keyword>
<dbReference type="Proteomes" id="UP001150925">
    <property type="component" value="Unassembled WGS sequence"/>
</dbReference>
<dbReference type="EMBL" id="JANBPY010000003">
    <property type="protein sequence ID" value="KAJ1970199.1"/>
    <property type="molecule type" value="Genomic_DNA"/>
</dbReference>
<evidence type="ECO:0000256" key="3">
    <source>
        <dbReference type="PIRSR" id="PIRSR625650-4"/>
    </source>
</evidence>
<accession>A0A9W8AWN9</accession>
<comment type="subcellular location">
    <subcellularLocation>
        <location evidence="4">Peroxisome</location>
    </subcellularLocation>
</comment>
<feature type="site" description="Important for enzyme activity" evidence="3">
    <location>
        <position position="486"/>
    </location>
</feature>
<dbReference type="GO" id="GO:0071949">
    <property type="term" value="F:FAD binding"/>
    <property type="evidence" value="ECO:0007669"/>
    <property type="project" value="InterPro"/>
</dbReference>
<feature type="compositionally biased region" description="Basic and acidic residues" evidence="5">
    <location>
        <begin position="701"/>
        <end position="717"/>
    </location>
</feature>
<evidence type="ECO:0000256" key="4">
    <source>
        <dbReference type="RuleBase" id="RU363113"/>
    </source>
</evidence>
<evidence type="ECO:0000313" key="8">
    <source>
        <dbReference type="Proteomes" id="UP001150925"/>
    </source>
</evidence>
<dbReference type="GO" id="GO:0008610">
    <property type="term" value="P:lipid biosynthetic process"/>
    <property type="evidence" value="ECO:0007669"/>
    <property type="project" value="InterPro"/>
</dbReference>
<dbReference type="PANTHER" id="PTHR46568">
    <property type="entry name" value="ALKYLDIHYDROXYACETONEPHOSPHATE SYNTHASE, PEROXISOMAL"/>
    <property type="match status" value="1"/>
</dbReference>
<dbReference type="PROSITE" id="PS51387">
    <property type="entry name" value="FAD_PCMH"/>
    <property type="match status" value="1"/>
</dbReference>
<comment type="pathway">
    <text evidence="4">Glycerolipid metabolism; ether lipid biosynthesis.</text>
</comment>
<protein>
    <recommendedName>
        <fullName evidence="4">Alkylglycerone-phosphate synthase</fullName>
        <shortName evidence="4">Alkyl-DHAP synthase</shortName>
        <ecNumber evidence="4">2.5.1.26</ecNumber>
    </recommendedName>
</protein>
<comment type="catalytic activity">
    <reaction evidence="4">
        <text>a long chain fatty alcohol + a 1-acylglycerone 3-phosphate = a 1-O-alkylglycerone 3-phosphate + a long-chain fatty acid + H(+)</text>
        <dbReference type="Rhea" id="RHEA:36171"/>
        <dbReference type="ChEBI" id="CHEBI:15378"/>
        <dbReference type="ChEBI" id="CHEBI:17135"/>
        <dbReference type="ChEBI" id="CHEBI:57534"/>
        <dbReference type="ChEBI" id="CHEBI:57560"/>
        <dbReference type="ChEBI" id="CHEBI:73315"/>
        <dbReference type="EC" id="2.5.1.26"/>
    </reaction>
</comment>
<dbReference type="CDD" id="cd22919">
    <property type="entry name" value="HFD_CENP-S"/>
    <property type="match status" value="1"/>
</dbReference>
<dbReference type="OrthoDB" id="1872155at2759"/>
<gene>
    <name evidence="7" type="ORF">IWQ62_000108</name>
</gene>
<comment type="subunit">
    <text evidence="4">Homodimer.</text>
</comment>
<dbReference type="Pfam" id="PF15630">
    <property type="entry name" value="CENP-S"/>
    <property type="match status" value="1"/>
</dbReference>
<comment type="function">
    <text evidence="4">Catalyzes the exchange of an acyl for a long-chain alkyl group and the formation of the ether bond in the biosynthesis of ether phospholipids.</text>
</comment>
<dbReference type="EC" id="2.5.1.26" evidence="4"/>
<reference evidence="7" key="1">
    <citation type="submission" date="2022-07" db="EMBL/GenBank/DDBJ databases">
        <title>Phylogenomic reconstructions and comparative analyses of Kickxellomycotina fungi.</title>
        <authorList>
            <person name="Reynolds N.K."/>
            <person name="Stajich J.E."/>
            <person name="Barry K."/>
            <person name="Grigoriev I.V."/>
            <person name="Crous P."/>
            <person name="Smith M.E."/>
        </authorList>
    </citation>
    <scope>NUCLEOTIDE SEQUENCE</scope>
    <source>
        <strain evidence="7">RSA 1196</strain>
    </source>
</reference>
<dbReference type="InterPro" id="IPR006094">
    <property type="entry name" value="Oxid_FAD_bind_N"/>
</dbReference>
<keyword evidence="4" id="KW-0576">Peroxisome</keyword>
<dbReference type="InterPro" id="IPR016169">
    <property type="entry name" value="FAD-bd_PCMH_sub2"/>
</dbReference>
<dbReference type="InterPro" id="IPR029003">
    <property type="entry name" value="CENP-S/Mhf1"/>
</dbReference>
<sequence length="810" mass="90087">MPLDSPSRTAHAPNQQLRAAVWHTVDRICNEESESLGVTITPRFVAGLGDVVYKQLELMAGDLAMFAQHRKKALINTDDVKLCARKNDQLLQALTRAAEQLAAEEGETSKGKVYHDPDDPTVPTVTLNHLTPWIRQHFSPALSARSHRAAVQRRKFVQRIIQVLSTCDQPILPLRPIPDEFLPALATHVPLVSNADLPRLSHSVGTSFSHTLWSWHRWLESLANSENTTGRSLSRQKRKGPTQLTTDLAEAEWLKKLVATVVPAVDTLLPDWVVWPETQQQLEYLVSLASRHQVRMIPSGNRTNCFNCRKFPAQSKQMPILSVNLTLLNRVVQWDTANRTVTVEAGMTCGYLATYLEKHGFQCPGLTSAHHSHGTIGGLLATYPLSQLRGGDPALILGSLQAVQVVTPKGTTWHHVDNAAQVNGMTGLGQAFLGTWGTLGIITQATFYAVPKPRFTSQSTWLVPSWGAGLRLLQQISVLLPQGVARCMVLDQHALGLVQALENPTWYGQALAKIRSLYLSKWRRFAPRDTTLVYIHLEASNHELLRCYKELVDCELKNWHGYPLGGLVKRGFQAYLDWQGHLWALLLSERCIVDGIPATLPWSTVSVACRAIRQMVHRLTQEFERSPWLSFEVRAANPAKATLVVHMGWSMEGQVLQNSSSFMTAGESVTLSESIGSPKETEDDPVAEVLLPTADQPLPEDIFREPPGEGGETKTTEKTLQPTDVDPNLRKSTVTLTEDEHCDRWVAIRKEIQSILCHYSQQPRTGIHGLPSIMRRTSAQEPLILPSTSHQNLQQVLKSGLDPDDLLGLL</sequence>
<dbReference type="InterPro" id="IPR009072">
    <property type="entry name" value="Histone-fold"/>
</dbReference>
<dbReference type="GO" id="GO:0071821">
    <property type="term" value="C:FANCM-MHF complex"/>
    <property type="evidence" value="ECO:0007669"/>
    <property type="project" value="InterPro"/>
</dbReference>
<dbReference type="GO" id="GO:0046982">
    <property type="term" value="F:protein heterodimerization activity"/>
    <property type="evidence" value="ECO:0007669"/>
    <property type="project" value="InterPro"/>
</dbReference>
<dbReference type="AlphaFoldDB" id="A0A9W8AWN9"/>
<dbReference type="Gene3D" id="3.30.465.10">
    <property type="match status" value="1"/>
</dbReference>
<dbReference type="GO" id="GO:0005777">
    <property type="term" value="C:peroxisome"/>
    <property type="evidence" value="ECO:0007669"/>
    <property type="project" value="UniProtKB-SubCell"/>
</dbReference>
<evidence type="ECO:0000256" key="2">
    <source>
        <dbReference type="PIRSR" id="PIRSR625650-3"/>
    </source>
</evidence>
<dbReference type="InterPro" id="IPR025650">
    <property type="entry name" value="Alkyl-DHAP_Synthase"/>
</dbReference>